<feature type="transmembrane region" description="Helical" evidence="5">
    <location>
        <begin position="198"/>
        <end position="220"/>
    </location>
</feature>
<feature type="transmembrane region" description="Helical" evidence="5">
    <location>
        <begin position="260"/>
        <end position="281"/>
    </location>
</feature>
<keyword evidence="2 5" id="KW-0812">Transmembrane</keyword>
<evidence type="ECO:0000313" key="6">
    <source>
        <dbReference type="EMBL" id="PAX52629.1"/>
    </source>
</evidence>
<evidence type="ECO:0000256" key="1">
    <source>
        <dbReference type="ARBA" id="ARBA00004141"/>
    </source>
</evidence>
<keyword evidence="7" id="KW-1185">Reference proteome</keyword>
<protein>
    <submittedName>
        <fullName evidence="6">Bile acid:sodium symporter</fullName>
    </submittedName>
</protein>
<keyword evidence="4 5" id="KW-0472">Membrane</keyword>
<dbReference type="InterPro" id="IPR038770">
    <property type="entry name" value="Na+/solute_symporter_sf"/>
</dbReference>
<evidence type="ECO:0000256" key="3">
    <source>
        <dbReference type="ARBA" id="ARBA00022989"/>
    </source>
</evidence>
<feature type="transmembrane region" description="Helical" evidence="5">
    <location>
        <begin position="6"/>
        <end position="28"/>
    </location>
</feature>
<evidence type="ECO:0000256" key="5">
    <source>
        <dbReference type="SAM" id="Phobius"/>
    </source>
</evidence>
<dbReference type="OrthoDB" id="9806785at2"/>
<dbReference type="PANTHER" id="PTHR10361">
    <property type="entry name" value="SODIUM-BILE ACID COTRANSPORTER"/>
    <property type="match status" value="1"/>
</dbReference>
<comment type="subcellular location">
    <subcellularLocation>
        <location evidence="1">Membrane</location>
        <topology evidence="1">Multi-pass membrane protein</topology>
    </subcellularLocation>
</comment>
<dbReference type="InterPro" id="IPR004710">
    <property type="entry name" value="Bilac:Na_transpt"/>
</dbReference>
<dbReference type="Gene3D" id="1.20.1530.20">
    <property type="match status" value="1"/>
</dbReference>
<dbReference type="InterPro" id="IPR002657">
    <property type="entry name" value="BilAc:Na_symport/Acr3"/>
</dbReference>
<feature type="transmembrane region" description="Helical" evidence="5">
    <location>
        <begin position="69"/>
        <end position="89"/>
    </location>
</feature>
<feature type="transmembrane region" description="Helical" evidence="5">
    <location>
        <begin position="232"/>
        <end position="254"/>
    </location>
</feature>
<dbReference type="Proteomes" id="UP000218238">
    <property type="component" value="Unassembled WGS sequence"/>
</dbReference>
<keyword evidence="3 5" id="KW-1133">Transmembrane helix</keyword>
<feature type="transmembrane region" description="Helical" evidence="5">
    <location>
        <begin position="40"/>
        <end position="63"/>
    </location>
</feature>
<evidence type="ECO:0000313" key="7">
    <source>
        <dbReference type="Proteomes" id="UP000218238"/>
    </source>
</evidence>
<sequence>MEFNLFTAIVLPIALGIIMLGMGLSLVPEDFLLVTKNPKAIAIGLISQLVILPIIGFAIASIVPMQSEIAVGLVILSICPGGPSSNLITYLAKGDIALSVSLTALSSIITVFTIPIFANLALKRFLGESAAIELPVVQTMVQIFLITLLPCGLGMWIKQKFPNIARRLERVTNKLAIVFLLAIILVLIVREWQRLPNFITQVGIGVVLLNIISSFTGFWLSQLFQLKISQQICIAIEVGIQNGTLAIAITAGLLKNPDMAVPAAVYSLLMYVTAAIAIFYGRKFAATEVMKVRT</sequence>
<evidence type="ECO:0000256" key="2">
    <source>
        <dbReference type="ARBA" id="ARBA00022692"/>
    </source>
</evidence>
<feature type="transmembrane region" description="Helical" evidence="5">
    <location>
        <begin position="96"/>
        <end position="122"/>
    </location>
</feature>
<dbReference type="EMBL" id="NTFS01000217">
    <property type="protein sequence ID" value="PAX52629.1"/>
    <property type="molecule type" value="Genomic_DNA"/>
</dbReference>
<dbReference type="PANTHER" id="PTHR10361:SF24">
    <property type="entry name" value="P3 PROTEIN"/>
    <property type="match status" value="1"/>
</dbReference>
<dbReference type="AlphaFoldDB" id="A0A2A2TGT2"/>
<dbReference type="Pfam" id="PF01758">
    <property type="entry name" value="SBF"/>
    <property type="match status" value="1"/>
</dbReference>
<name>A0A2A2TGT2_9CYAN</name>
<gene>
    <name evidence="6" type="ORF">CK510_18270</name>
</gene>
<reference evidence="6 7" key="1">
    <citation type="submission" date="2017-08" db="EMBL/GenBank/DDBJ databases">
        <title>Draft genome sequence of filamentous cyanobacterium Calothrix elsteri CCALA 953.</title>
        <authorList>
            <person name="Gagunashvili A.N."/>
            <person name="Elster J."/>
            <person name="Andresson O.S."/>
        </authorList>
    </citation>
    <scope>NUCLEOTIDE SEQUENCE [LARGE SCALE GENOMIC DNA]</scope>
    <source>
        <strain evidence="6 7">CCALA 953</strain>
    </source>
</reference>
<comment type="caution">
    <text evidence="6">The sequence shown here is derived from an EMBL/GenBank/DDBJ whole genome shotgun (WGS) entry which is preliminary data.</text>
</comment>
<evidence type="ECO:0000256" key="4">
    <source>
        <dbReference type="ARBA" id="ARBA00023136"/>
    </source>
</evidence>
<feature type="transmembrane region" description="Helical" evidence="5">
    <location>
        <begin position="134"/>
        <end position="155"/>
    </location>
</feature>
<proteinExistence type="predicted"/>
<organism evidence="6 7">
    <name type="scientific">Brunnivagina elsteri CCALA 953</name>
    <dbReference type="NCBI Taxonomy" id="987040"/>
    <lineage>
        <taxon>Bacteria</taxon>
        <taxon>Bacillati</taxon>
        <taxon>Cyanobacteriota</taxon>
        <taxon>Cyanophyceae</taxon>
        <taxon>Nostocales</taxon>
        <taxon>Calotrichaceae</taxon>
        <taxon>Brunnivagina</taxon>
    </lineage>
</organism>
<feature type="transmembrane region" description="Helical" evidence="5">
    <location>
        <begin position="175"/>
        <end position="192"/>
    </location>
</feature>
<dbReference type="RefSeq" id="WP_095723063.1">
    <property type="nucleotide sequence ID" value="NZ_NTFS01000217.1"/>
</dbReference>
<dbReference type="GO" id="GO:0016020">
    <property type="term" value="C:membrane"/>
    <property type="evidence" value="ECO:0007669"/>
    <property type="project" value="UniProtKB-SubCell"/>
</dbReference>
<accession>A0A2A2TGT2</accession>